<organism evidence="2 3">
    <name type="scientific">Streptomonospora litoralis</name>
    <dbReference type="NCBI Taxonomy" id="2498135"/>
    <lineage>
        <taxon>Bacteria</taxon>
        <taxon>Bacillati</taxon>
        <taxon>Actinomycetota</taxon>
        <taxon>Actinomycetes</taxon>
        <taxon>Streptosporangiales</taxon>
        <taxon>Nocardiopsidaceae</taxon>
        <taxon>Streptomonospora</taxon>
    </lineage>
</organism>
<dbReference type="EMBL" id="CP036455">
    <property type="protein sequence ID" value="QBI56144.1"/>
    <property type="molecule type" value="Genomic_DNA"/>
</dbReference>
<protein>
    <submittedName>
        <fullName evidence="2">Uncharacterized protein</fullName>
    </submittedName>
</protein>
<evidence type="ECO:0000256" key="1">
    <source>
        <dbReference type="SAM" id="MobiDB-lite"/>
    </source>
</evidence>
<dbReference type="KEGG" id="strr:EKD16_21955"/>
<gene>
    <name evidence="2" type="ORF">EKD16_21955</name>
</gene>
<proteinExistence type="predicted"/>
<feature type="compositionally biased region" description="Polar residues" evidence="1">
    <location>
        <begin position="36"/>
        <end position="46"/>
    </location>
</feature>
<sequence length="57" mass="6062">MLVGVCDFPGTYAFPPHGADEHLVGRAVRAGANPRTRVSGSLSSNAVADRRGRERPE</sequence>
<dbReference type="Proteomes" id="UP000292235">
    <property type="component" value="Chromosome"/>
</dbReference>
<evidence type="ECO:0000313" key="2">
    <source>
        <dbReference type="EMBL" id="QBI56144.1"/>
    </source>
</evidence>
<evidence type="ECO:0000313" key="3">
    <source>
        <dbReference type="Proteomes" id="UP000292235"/>
    </source>
</evidence>
<accession>A0A4P6Q9Y1</accession>
<dbReference type="AlphaFoldDB" id="A0A4P6Q9Y1"/>
<keyword evidence="3" id="KW-1185">Reference proteome</keyword>
<feature type="region of interest" description="Disordered" evidence="1">
    <location>
        <begin position="34"/>
        <end position="57"/>
    </location>
</feature>
<feature type="compositionally biased region" description="Basic and acidic residues" evidence="1">
    <location>
        <begin position="48"/>
        <end position="57"/>
    </location>
</feature>
<name>A0A4P6Q9Y1_9ACTN</name>
<reference evidence="2 3" key="1">
    <citation type="submission" date="2019-02" db="EMBL/GenBank/DDBJ databases">
        <authorList>
            <person name="Khodamoradi S."/>
            <person name="Hahnke R.L."/>
            <person name="Kaempfer P."/>
            <person name="Schumann P."/>
            <person name="Rohde M."/>
            <person name="Steinert M."/>
            <person name="Luzhetskyy A."/>
            <person name="Wink J."/>
            <person name="Ruckert C."/>
        </authorList>
    </citation>
    <scope>NUCLEOTIDE SEQUENCE [LARGE SCALE GENOMIC DNA]</scope>
    <source>
        <strain evidence="2 3">M2</strain>
    </source>
</reference>